<protein>
    <submittedName>
        <fullName evidence="1">Uncharacterized protein</fullName>
    </submittedName>
</protein>
<proteinExistence type="predicted"/>
<reference evidence="1" key="1">
    <citation type="submission" date="2021-04" db="EMBL/GenBank/DDBJ databases">
        <title>Draft genome sequence data of methanotrophic Methylovulum sp. strain S1L and Methylomonas sp. strain S2AM isolated from boreal lake water columns.</title>
        <authorList>
            <person name="Rissanen A.J."/>
            <person name="Mangayil R."/>
            <person name="Svenning M.M."/>
            <person name="Khanongnuch R."/>
        </authorList>
    </citation>
    <scope>NUCLEOTIDE SEQUENCE</scope>
    <source>
        <strain evidence="1">S2AM</strain>
    </source>
</reference>
<dbReference type="KEGG" id="mpad:KEF85_09485"/>
<evidence type="ECO:0000313" key="1">
    <source>
        <dbReference type="EMBL" id="QWF69613.1"/>
    </source>
</evidence>
<sequence>MAEFYLRTESIKQSDIKRLSVVNSQDINLIQALKSSEPCLLEGSRGTGKSFLMKVSEIEIEEENPNFIPVFVAFNKSSLINTDDGLQFYHWMLAKTLKALTNKLRKKGITVSDYSAGLLSNDESDNPDLIESNLKEIVKIFEESYKGQSSVDISSLPDIEDVKEAIENICNENSIERIYFFFDEAAHVFRPEPLKKQITTN</sequence>
<accession>A0A975MKK8</accession>
<dbReference type="Gene3D" id="3.40.50.300">
    <property type="entry name" value="P-loop containing nucleotide triphosphate hydrolases"/>
    <property type="match status" value="1"/>
</dbReference>
<dbReference type="Proteomes" id="UP000676649">
    <property type="component" value="Chromosome"/>
</dbReference>
<dbReference type="EMBL" id="CP073754">
    <property type="protein sequence ID" value="QWF69613.1"/>
    <property type="molecule type" value="Genomic_DNA"/>
</dbReference>
<keyword evidence="2" id="KW-1185">Reference proteome</keyword>
<evidence type="ECO:0000313" key="2">
    <source>
        <dbReference type="Proteomes" id="UP000676649"/>
    </source>
</evidence>
<dbReference type="SUPFAM" id="SSF52540">
    <property type="entry name" value="P-loop containing nucleoside triphosphate hydrolases"/>
    <property type="match status" value="1"/>
</dbReference>
<gene>
    <name evidence="1" type="ORF">KEF85_09485</name>
</gene>
<name>A0A975MKK8_9GAMM</name>
<dbReference type="RefSeq" id="WP_215579889.1">
    <property type="nucleotide sequence ID" value="NZ_CP073754.1"/>
</dbReference>
<organism evidence="1 2">
    <name type="scientific">Methylomonas paludis</name>
    <dbReference type="NCBI Taxonomy" id="1173101"/>
    <lineage>
        <taxon>Bacteria</taxon>
        <taxon>Pseudomonadati</taxon>
        <taxon>Pseudomonadota</taxon>
        <taxon>Gammaproteobacteria</taxon>
        <taxon>Methylococcales</taxon>
        <taxon>Methylococcaceae</taxon>
        <taxon>Methylomonas</taxon>
    </lineage>
</organism>
<dbReference type="InterPro" id="IPR027417">
    <property type="entry name" value="P-loop_NTPase"/>
</dbReference>
<dbReference type="AlphaFoldDB" id="A0A975MKK8"/>